<gene>
    <name evidence="1" type="primary">BUD16</name>
    <name evidence="1" type="ORF">LOY88_006184</name>
</gene>
<accession>A0ACB8UPF7</accession>
<organism evidence="1">
    <name type="scientific">Ophidiomyces ophidiicola</name>
    <dbReference type="NCBI Taxonomy" id="1387563"/>
    <lineage>
        <taxon>Eukaryota</taxon>
        <taxon>Fungi</taxon>
        <taxon>Dikarya</taxon>
        <taxon>Ascomycota</taxon>
        <taxon>Pezizomycotina</taxon>
        <taxon>Eurotiomycetes</taxon>
        <taxon>Eurotiomycetidae</taxon>
        <taxon>Onygenales</taxon>
        <taxon>Onygenaceae</taxon>
        <taxon>Ophidiomyces</taxon>
    </lineage>
</organism>
<sequence>MATFVMQSLGCEVAALNTVNFSNHTGYGQITGTKASAQEITALYHGLRQSYLTDFDVLLTGYAPSAAAVEAVGAIGRELQQKSASRPGSFFWILDPVMGDQGRIYVNEDVVPAYKSLIPHADLILPNQFEAELLSGITIKSLADLAAAIAAIHRTYHVPHVIVTSVQLPTTTSTTTDGAARTAPPNTLVIIGSTVRSDGSPRLFKVDVPCLDCFFSGTGDMFAALMVARLREAVFADNAHADAHAAPNTSPLLRETPSWVSPDRVAPADLPLAKATEKVLASMNAVLERTMAARARELAGHVDGDGSEGEGEGVTEAERERAAEKRARLRRTKAAEVRLVRNVDLLKNPKVKFFAQECRI</sequence>
<proteinExistence type="predicted"/>
<name>A0ACB8UPF7_9EURO</name>
<dbReference type="EMBL" id="JALBCA010000134">
    <property type="protein sequence ID" value="KAI2382249.1"/>
    <property type="molecule type" value="Genomic_DNA"/>
</dbReference>
<reference evidence="1" key="1">
    <citation type="journal article" date="2022" name="bioRxiv">
        <title>Population genetic analysis of Ophidiomyces ophidiicola, the causative agent of snake fungal disease, indicates recent introductions to the USA.</title>
        <authorList>
            <person name="Ladner J.T."/>
            <person name="Palmer J.M."/>
            <person name="Ettinger C.L."/>
            <person name="Stajich J.E."/>
            <person name="Farrell T.M."/>
            <person name="Glorioso B.M."/>
            <person name="Lawson B."/>
            <person name="Price S.J."/>
            <person name="Stengle A.G."/>
            <person name="Grear D.A."/>
            <person name="Lorch J.M."/>
        </authorList>
    </citation>
    <scope>NUCLEOTIDE SEQUENCE</scope>
    <source>
        <strain evidence="1">NWHC 24266-5</strain>
    </source>
</reference>
<evidence type="ECO:0000313" key="1">
    <source>
        <dbReference type="EMBL" id="KAI2382249.1"/>
    </source>
</evidence>
<keyword evidence="1" id="KW-0418">Kinase</keyword>
<comment type="caution">
    <text evidence="1">The sequence shown here is derived from an EMBL/GenBank/DDBJ whole genome shotgun (WGS) entry which is preliminary data.</text>
</comment>
<protein>
    <submittedName>
        <fullName evidence="1">Pyridoxal kinase</fullName>
        <ecNumber evidence="1">2.7.1.35</ecNumber>
    </submittedName>
</protein>
<dbReference type="EC" id="2.7.1.35" evidence="1"/>
<keyword evidence="1" id="KW-0808">Transferase</keyword>